<dbReference type="RefSeq" id="WP_346753058.1">
    <property type="nucleotide sequence ID" value="NZ_JAUJEA010000006.1"/>
</dbReference>
<sequence length="211" mass="23441">MSIVPNSGKNKESTVGLIILAAGASSRLGEPKQLLKLNDQTLIFRAVRTGLRSLCFPVLVILGANAELIMREIEDLPVYINKNPNWKKGMGNSLKYGLDSILRIYPHLDAVVVMLCDQPFVDGVLLNELIRTYYKTGSLVVASEYEHHLGVPALFDKTLFPELAKLKGDKGARNIIKSIPHTKISSVPFALGKIDIDCYEDYFLTQQLINK</sequence>
<name>A0ABT8KQN8_9BACT</name>
<protein>
    <submittedName>
        <fullName evidence="2">Nucleotidyltransferase family protein</fullName>
    </submittedName>
</protein>
<dbReference type="PANTHER" id="PTHR43777:SF1">
    <property type="entry name" value="MOLYBDENUM COFACTOR CYTIDYLYLTRANSFERASE"/>
    <property type="match status" value="1"/>
</dbReference>
<keyword evidence="3" id="KW-1185">Reference proteome</keyword>
<evidence type="ECO:0000313" key="3">
    <source>
        <dbReference type="Proteomes" id="UP001172082"/>
    </source>
</evidence>
<dbReference type="InterPro" id="IPR025877">
    <property type="entry name" value="MobA-like_NTP_Trfase"/>
</dbReference>
<organism evidence="2 3">
    <name type="scientific">Splendidivirga corallicola</name>
    <dbReference type="NCBI Taxonomy" id="3051826"/>
    <lineage>
        <taxon>Bacteria</taxon>
        <taxon>Pseudomonadati</taxon>
        <taxon>Bacteroidota</taxon>
        <taxon>Cytophagia</taxon>
        <taxon>Cytophagales</taxon>
        <taxon>Splendidivirgaceae</taxon>
        <taxon>Splendidivirga</taxon>
    </lineage>
</organism>
<evidence type="ECO:0000259" key="1">
    <source>
        <dbReference type="Pfam" id="PF12804"/>
    </source>
</evidence>
<dbReference type="Pfam" id="PF12804">
    <property type="entry name" value="NTP_transf_3"/>
    <property type="match status" value="1"/>
</dbReference>
<dbReference type="Gene3D" id="3.90.550.10">
    <property type="entry name" value="Spore Coat Polysaccharide Biosynthesis Protein SpsA, Chain A"/>
    <property type="match status" value="1"/>
</dbReference>
<dbReference type="InterPro" id="IPR029044">
    <property type="entry name" value="Nucleotide-diphossugar_trans"/>
</dbReference>
<dbReference type="PANTHER" id="PTHR43777">
    <property type="entry name" value="MOLYBDENUM COFACTOR CYTIDYLYLTRANSFERASE"/>
    <property type="match status" value="1"/>
</dbReference>
<feature type="domain" description="MobA-like NTP transferase" evidence="1">
    <location>
        <begin position="18"/>
        <end position="179"/>
    </location>
</feature>
<evidence type="ECO:0000313" key="2">
    <source>
        <dbReference type="EMBL" id="MDN5203036.1"/>
    </source>
</evidence>
<dbReference type="SUPFAM" id="SSF53448">
    <property type="entry name" value="Nucleotide-diphospho-sugar transferases"/>
    <property type="match status" value="1"/>
</dbReference>
<gene>
    <name evidence="2" type="ORF">QQ008_16730</name>
</gene>
<comment type="caution">
    <text evidence="2">The sequence shown here is derived from an EMBL/GenBank/DDBJ whole genome shotgun (WGS) entry which is preliminary data.</text>
</comment>
<proteinExistence type="predicted"/>
<accession>A0ABT8KQN8</accession>
<dbReference type="Proteomes" id="UP001172082">
    <property type="component" value="Unassembled WGS sequence"/>
</dbReference>
<dbReference type="EMBL" id="JAUJEA010000006">
    <property type="protein sequence ID" value="MDN5203036.1"/>
    <property type="molecule type" value="Genomic_DNA"/>
</dbReference>
<reference evidence="2" key="1">
    <citation type="submission" date="2023-06" db="EMBL/GenBank/DDBJ databases">
        <title>Genomic of Parafulvivirga corallium.</title>
        <authorList>
            <person name="Wang G."/>
        </authorList>
    </citation>
    <scope>NUCLEOTIDE SEQUENCE</scope>
    <source>
        <strain evidence="2">BMA10</strain>
    </source>
</reference>
<dbReference type="CDD" id="cd04182">
    <property type="entry name" value="GT_2_like_f"/>
    <property type="match status" value="1"/>
</dbReference>